<keyword evidence="6" id="KW-0675">Receptor</keyword>
<evidence type="ECO:0008006" key="11">
    <source>
        <dbReference type="Google" id="ProtNLM"/>
    </source>
</evidence>
<dbReference type="AlphaFoldDB" id="A0A9J6BN53"/>
<name>A0A9J6BN53_POLVA</name>
<dbReference type="InterPro" id="IPR052192">
    <property type="entry name" value="Insect_Ionotropic_Sensory_Rcpt"/>
</dbReference>
<reference evidence="9" key="1">
    <citation type="submission" date="2021-03" db="EMBL/GenBank/DDBJ databases">
        <title>Chromosome level genome of the anhydrobiotic midge Polypedilum vanderplanki.</title>
        <authorList>
            <person name="Yoshida Y."/>
            <person name="Kikawada T."/>
            <person name="Gusev O."/>
        </authorList>
    </citation>
    <scope>NUCLEOTIDE SEQUENCE</scope>
    <source>
        <strain evidence="9">NIAS01</strain>
        <tissue evidence="9">Whole body or cell culture</tissue>
    </source>
</reference>
<dbReference type="SUPFAM" id="SSF53850">
    <property type="entry name" value="Periplasmic binding protein-like II"/>
    <property type="match status" value="1"/>
</dbReference>
<evidence type="ECO:0000256" key="4">
    <source>
        <dbReference type="ARBA" id="ARBA00022989"/>
    </source>
</evidence>
<comment type="caution">
    <text evidence="9">The sequence shown here is derived from an EMBL/GenBank/DDBJ whole genome shotgun (WGS) entry which is preliminary data.</text>
</comment>
<evidence type="ECO:0000256" key="2">
    <source>
        <dbReference type="ARBA" id="ARBA00022475"/>
    </source>
</evidence>
<evidence type="ECO:0000256" key="1">
    <source>
        <dbReference type="ARBA" id="ARBA00004651"/>
    </source>
</evidence>
<feature type="transmembrane region" description="Helical" evidence="8">
    <location>
        <begin position="379"/>
        <end position="404"/>
    </location>
</feature>
<dbReference type="Proteomes" id="UP001107558">
    <property type="component" value="Chromosome 3"/>
</dbReference>
<dbReference type="PANTHER" id="PTHR42643">
    <property type="entry name" value="IONOTROPIC RECEPTOR 20A-RELATED"/>
    <property type="match status" value="1"/>
</dbReference>
<sequence length="432" mass="50971">MVSFNDYFYVKNHLNFWSYTTSDEINLSKVFLYKDFEFSGVINEIAEITALRNNFSTQFTLFHTFFNNFRIYYTKNFNVSLSNSFILSVNTLNSDSKFHYSLPFAPIDFYYLVSYNDLYNNYEKLVFPFDTLTWTLIFFTFGFTFGIIFGLQICPKWFRKLIIGKDVKNPAYNALGIFFGISQLKLPKENFCRVILLIYIWFCLMIRTCWQSMMFEFMTSDMRKPLPASLEDLIEMNYTIVITSVYSIKYNEELINGRNKPKIITLKLKEFSNSYKRALAGETKEKFAFFVSSNVHDSWNSSFMNSLLIMENEKITISMGITMPKNNILLFYINDIISRLIPSGILQYQVNYGSWSLNRPVEAEPEDTKKILSISDLEFGFVIFLGFLSLATVVFVCELHALYVRRQLSKLLGLYEFIRVIRERLKDYHDKW</sequence>
<keyword evidence="4 8" id="KW-1133">Transmembrane helix</keyword>
<keyword evidence="7" id="KW-0325">Glycoprotein</keyword>
<evidence type="ECO:0000256" key="6">
    <source>
        <dbReference type="ARBA" id="ARBA00023170"/>
    </source>
</evidence>
<evidence type="ECO:0000313" key="9">
    <source>
        <dbReference type="EMBL" id="KAG5670859.1"/>
    </source>
</evidence>
<dbReference type="GO" id="GO:0005886">
    <property type="term" value="C:plasma membrane"/>
    <property type="evidence" value="ECO:0007669"/>
    <property type="project" value="UniProtKB-SubCell"/>
</dbReference>
<organism evidence="9 10">
    <name type="scientific">Polypedilum vanderplanki</name>
    <name type="common">Sleeping chironomid midge</name>
    <dbReference type="NCBI Taxonomy" id="319348"/>
    <lineage>
        <taxon>Eukaryota</taxon>
        <taxon>Metazoa</taxon>
        <taxon>Ecdysozoa</taxon>
        <taxon>Arthropoda</taxon>
        <taxon>Hexapoda</taxon>
        <taxon>Insecta</taxon>
        <taxon>Pterygota</taxon>
        <taxon>Neoptera</taxon>
        <taxon>Endopterygota</taxon>
        <taxon>Diptera</taxon>
        <taxon>Nematocera</taxon>
        <taxon>Chironomoidea</taxon>
        <taxon>Chironomidae</taxon>
        <taxon>Chironominae</taxon>
        <taxon>Polypedilum</taxon>
        <taxon>Polypedilum</taxon>
    </lineage>
</organism>
<evidence type="ECO:0000256" key="7">
    <source>
        <dbReference type="ARBA" id="ARBA00023180"/>
    </source>
</evidence>
<accession>A0A9J6BN53</accession>
<dbReference type="EMBL" id="JADBJN010000003">
    <property type="protein sequence ID" value="KAG5670859.1"/>
    <property type="molecule type" value="Genomic_DNA"/>
</dbReference>
<feature type="transmembrane region" description="Helical" evidence="8">
    <location>
        <begin position="194"/>
        <end position="213"/>
    </location>
</feature>
<proteinExistence type="predicted"/>
<comment type="subcellular location">
    <subcellularLocation>
        <location evidence="1">Cell membrane</location>
        <topology evidence="1">Multi-pass membrane protein</topology>
    </subcellularLocation>
</comment>
<keyword evidence="2" id="KW-1003">Cell membrane</keyword>
<keyword evidence="3 8" id="KW-0812">Transmembrane</keyword>
<dbReference type="OrthoDB" id="7739311at2759"/>
<dbReference type="PANTHER" id="PTHR42643:SF30">
    <property type="entry name" value="IONOTROPIC RECEPTOR 40A-RELATED"/>
    <property type="match status" value="1"/>
</dbReference>
<evidence type="ECO:0000256" key="5">
    <source>
        <dbReference type="ARBA" id="ARBA00023136"/>
    </source>
</evidence>
<evidence type="ECO:0000313" key="10">
    <source>
        <dbReference type="Proteomes" id="UP001107558"/>
    </source>
</evidence>
<keyword evidence="5 8" id="KW-0472">Membrane</keyword>
<dbReference type="Gene3D" id="1.10.287.70">
    <property type="match status" value="1"/>
</dbReference>
<evidence type="ECO:0000256" key="3">
    <source>
        <dbReference type="ARBA" id="ARBA00022692"/>
    </source>
</evidence>
<gene>
    <name evidence="9" type="ORF">PVAND_001093</name>
</gene>
<feature type="transmembrane region" description="Helical" evidence="8">
    <location>
        <begin position="132"/>
        <end position="151"/>
    </location>
</feature>
<keyword evidence="10" id="KW-1185">Reference proteome</keyword>
<protein>
    <recommendedName>
        <fullName evidence="11">Ionotropic receptor</fullName>
    </recommendedName>
</protein>
<evidence type="ECO:0000256" key="8">
    <source>
        <dbReference type="SAM" id="Phobius"/>
    </source>
</evidence>